<protein>
    <submittedName>
        <fullName evidence="2">FecR domain-containing protein</fullName>
    </submittedName>
</protein>
<reference evidence="2" key="1">
    <citation type="journal article" date="2021" name="Environ. Microbiol.">
        <title>Genomic characterization of three novel Desulfobacterota classes expand the metabolic and phylogenetic diversity of the phylum.</title>
        <authorList>
            <person name="Murphy C.L."/>
            <person name="Biggerstaff J."/>
            <person name="Eichhorn A."/>
            <person name="Ewing E."/>
            <person name="Shahan R."/>
            <person name="Soriano D."/>
            <person name="Stewart S."/>
            <person name="VanMol K."/>
            <person name="Walker R."/>
            <person name="Walters P."/>
            <person name="Elshahed M.S."/>
            <person name="Youssef N.H."/>
        </authorList>
    </citation>
    <scope>NUCLEOTIDE SEQUENCE</scope>
    <source>
        <strain evidence="2">Zod_Metabat.24</strain>
    </source>
</reference>
<proteinExistence type="predicted"/>
<sequence>MGNHKNYGRIILKLLTPLIIFSALIQFLPDPVIAVDMKPAKSRVKGISRPEAGEVTIERDGNREILYRCERVKENESIRVGKGGWVELRFLNKGDRIRMESHSGIAIEKMVRGDKEKAVNALLILNHGSLRARLDKGFDSTFTVRTGNAEVTVEKGDCIIRYDDSSRRSLIVVKALYDGGSVLVNTTDKSSKDAVGVPEGKKIEIIGEVEGFEVKDAGIELALFGKTMKFVDEEGYGAVKTTPKKLGIRGEKPSIDVKGEAESFTRKFVDNLNAESVSGIRGMVSGSYSGNIGGYGSRTALINGLKEHFDTGKRSRLTYSVGNVGKTDEAGGGIIIDARIGGNSVKFWITKEGGSYYLTHAEGGWFYE</sequence>
<dbReference type="Pfam" id="PF04773">
    <property type="entry name" value="FecR"/>
    <property type="match status" value="1"/>
</dbReference>
<organism evidence="2 3">
    <name type="scientific">Candidatus Zymogenus saltonus</name>
    <dbReference type="NCBI Taxonomy" id="2844893"/>
    <lineage>
        <taxon>Bacteria</taxon>
        <taxon>Deltaproteobacteria</taxon>
        <taxon>Candidatus Zymogenia</taxon>
        <taxon>Candidatus Zymogeniales</taxon>
        <taxon>Candidatus Zymogenaceae</taxon>
        <taxon>Candidatus Zymogenus</taxon>
    </lineage>
</organism>
<dbReference type="AlphaFoldDB" id="A0A9D8PPD2"/>
<gene>
    <name evidence="2" type="ORF">JW984_07700</name>
</gene>
<dbReference type="InterPro" id="IPR006860">
    <property type="entry name" value="FecR"/>
</dbReference>
<evidence type="ECO:0000259" key="1">
    <source>
        <dbReference type="Pfam" id="PF04773"/>
    </source>
</evidence>
<dbReference type="Proteomes" id="UP000809273">
    <property type="component" value="Unassembled WGS sequence"/>
</dbReference>
<evidence type="ECO:0000313" key="3">
    <source>
        <dbReference type="Proteomes" id="UP000809273"/>
    </source>
</evidence>
<name>A0A9D8PPD2_9DELT</name>
<dbReference type="EMBL" id="JAFGIX010000038">
    <property type="protein sequence ID" value="MBN1573062.1"/>
    <property type="molecule type" value="Genomic_DNA"/>
</dbReference>
<reference evidence="2" key="2">
    <citation type="submission" date="2021-01" db="EMBL/GenBank/DDBJ databases">
        <authorList>
            <person name="Hahn C.R."/>
            <person name="Youssef N.H."/>
            <person name="Elshahed M."/>
        </authorList>
    </citation>
    <scope>NUCLEOTIDE SEQUENCE</scope>
    <source>
        <strain evidence="2">Zod_Metabat.24</strain>
    </source>
</reference>
<accession>A0A9D8PPD2</accession>
<evidence type="ECO:0000313" key="2">
    <source>
        <dbReference type="EMBL" id="MBN1573062.1"/>
    </source>
</evidence>
<comment type="caution">
    <text evidence="2">The sequence shown here is derived from an EMBL/GenBank/DDBJ whole genome shotgun (WGS) entry which is preliminary data.</text>
</comment>
<feature type="domain" description="FecR protein" evidence="1">
    <location>
        <begin position="77"/>
        <end position="166"/>
    </location>
</feature>